<organism evidence="2 3">
    <name type="scientific">Curvibacter cyanobacteriorum</name>
    <dbReference type="NCBI Taxonomy" id="3026422"/>
    <lineage>
        <taxon>Bacteria</taxon>
        <taxon>Pseudomonadati</taxon>
        <taxon>Pseudomonadota</taxon>
        <taxon>Betaproteobacteria</taxon>
        <taxon>Burkholderiales</taxon>
        <taxon>Comamonadaceae</taxon>
        <taxon>Curvibacter</taxon>
    </lineage>
</organism>
<dbReference type="Gene3D" id="3.90.190.10">
    <property type="entry name" value="Protein tyrosine phosphatase superfamily"/>
    <property type="match status" value="1"/>
</dbReference>
<dbReference type="Pfam" id="PF13350">
    <property type="entry name" value="Y_phosphatase3"/>
    <property type="match status" value="1"/>
</dbReference>
<reference evidence="2 3" key="1">
    <citation type="submission" date="2023-02" db="EMBL/GenBank/DDBJ databases">
        <title>Bacterial whole genomic sequence of Curvibacter sp. HBC61.</title>
        <authorList>
            <person name="Le V."/>
            <person name="Ko S.-R."/>
            <person name="Ahn C.-Y."/>
            <person name="Oh H.-M."/>
        </authorList>
    </citation>
    <scope>NUCLEOTIDE SEQUENCE [LARGE SCALE GENOMIC DNA]</scope>
    <source>
        <strain evidence="2 3">HBC61</strain>
    </source>
</reference>
<evidence type="ECO:0000256" key="1">
    <source>
        <dbReference type="ARBA" id="ARBA00009580"/>
    </source>
</evidence>
<dbReference type="Proteomes" id="UP001528673">
    <property type="component" value="Unassembled WGS sequence"/>
</dbReference>
<dbReference type="InterPro" id="IPR016130">
    <property type="entry name" value="Tyr_Pase_AS"/>
</dbReference>
<dbReference type="PANTHER" id="PTHR31126">
    <property type="entry name" value="TYROSINE-PROTEIN PHOSPHATASE"/>
    <property type="match status" value="1"/>
</dbReference>
<dbReference type="InterPro" id="IPR026893">
    <property type="entry name" value="Tyr/Ser_Pase_IphP-type"/>
</dbReference>
<dbReference type="InterPro" id="IPR029021">
    <property type="entry name" value="Prot-tyrosine_phosphatase-like"/>
</dbReference>
<dbReference type="PROSITE" id="PS00383">
    <property type="entry name" value="TYR_PHOSPHATASE_1"/>
    <property type="match status" value="1"/>
</dbReference>
<sequence>MNLHNPSIPLLGASNFRDLGGYQGRDGRRLRLRRLFRSDHLAQLSPADVVQLQALQVERTVDFRGEGERRAQAYTLPGVTQHALPIEPTVVQRAKDMQARGQALTPETAAALMEQTYRDFVLHNSPRFAQLFALLLENDAPLVFHCTAGKDRTGLAAALILSALGVPPDVVMHDYLLTNQLYQRPALPPGDAPEAALRVIWQVQPSFLDAALQTIDDVHGGLAPYLQREMGLGPAEMQRLESLYLAPSR</sequence>
<protein>
    <submittedName>
        <fullName evidence="2">Tyrosine-protein phosphatase</fullName>
    </submittedName>
</protein>
<comment type="similarity">
    <text evidence="1">Belongs to the protein-tyrosine phosphatase family.</text>
</comment>
<accession>A0ABT5MW99</accession>
<evidence type="ECO:0000313" key="2">
    <source>
        <dbReference type="EMBL" id="MDD0838332.1"/>
    </source>
</evidence>
<comment type="caution">
    <text evidence="2">The sequence shown here is derived from an EMBL/GenBank/DDBJ whole genome shotgun (WGS) entry which is preliminary data.</text>
</comment>
<gene>
    <name evidence="2" type="ORF">PSQ40_07090</name>
</gene>
<dbReference type="PANTHER" id="PTHR31126:SF1">
    <property type="entry name" value="TYROSINE SPECIFIC PROTEIN PHOSPHATASES DOMAIN-CONTAINING PROTEIN"/>
    <property type="match status" value="1"/>
</dbReference>
<evidence type="ECO:0000313" key="3">
    <source>
        <dbReference type="Proteomes" id="UP001528673"/>
    </source>
</evidence>
<dbReference type="SUPFAM" id="SSF52799">
    <property type="entry name" value="(Phosphotyrosine protein) phosphatases II"/>
    <property type="match status" value="1"/>
</dbReference>
<dbReference type="EMBL" id="JAQSIP010000003">
    <property type="protein sequence ID" value="MDD0838332.1"/>
    <property type="molecule type" value="Genomic_DNA"/>
</dbReference>
<proteinExistence type="inferred from homology"/>
<dbReference type="RefSeq" id="WP_273950087.1">
    <property type="nucleotide sequence ID" value="NZ_JAQSIP010000003.1"/>
</dbReference>
<name>A0ABT5MW99_9BURK</name>
<keyword evidence="3" id="KW-1185">Reference proteome</keyword>